<reference evidence="1 2" key="1">
    <citation type="journal article" date="2019" name="Int. J. Syst. Evol. Microbiol.">
        <title>The Global Catalogue of Microorganisms (GCM) 10K type strain sequencing project: providing services to taxonomists for standard genome sequencing and annotation.</title>
        <authorList>
            <consortium name="The Broad Institute Genomics Platform"/>
            <consortium name="The Broad Institute Genome Sequencing Center for Infectious Disease"/>
            <person name="Wu L."/>
            <person name="Ma J."/>
        </authorList>
    </citation>
    <scope>NUCLEOTIDE SEQUENCE [LARGE SCALE GENOMIC DNA]</scope>
    <source>
        <strain evidence="1 2">JCM 16378</strain>
    </source>
</reference>
<dbReference type="EMBL" id="BAAARN010000005">
    <property type="protein sequence ID" value="GAA2739453.1"/>
    <property type="molecule type" value="Genomic_DNA"/>
</dbReference>
<keyword evidence="2" id="KW-1185">Reference proteome</keyword>
<dbReference type="Gene3D" id="3.40.50.12580">
    <property type="match status" value="1"/>
</dbReference>
<dbReference type="Proteomes" id="UP001501326">
    <property type="component" value="Unassembled WGS sequence"/>
</dbReference>
<gene>
    <name evidence="1" type="ORF">GCM10009867_35570</name>
</gene>
<evidence type="ECO:0000313" key="1">
    <source>
        <dbReference type="EMBL" id="GAA2739453.1"/>
    </source>
</evidence>
<organism evidence="1 2">
    <name type="scientific">Pedococcus aerophilus</name>
    <dbReference type="NCBI Taxonomy" id="436356"/>
    <lineage>
        <taxon>Bacteria</taxon>
        <taxon>Bacillati</taxon>
        <taxon>Actinomycetota</taxon>
        <taxon>Actinomycetes</taxon>
        <taxon>Micrococcales</taxon>
        <taxon>Intrasporangiaceae</taxon>
        <taxon>Pedococcus</taxon>
    </lineage>
</organism>
<proteinExistence type="predicted"/>
<dbReference type="Pfam" id="PF04464">
    <property type="entry name" value="Glyphos_transf"/>
    <property type="match status" value="1"/>
</dbReference>
<comment type="caution">
    <text evidence="1">The sequence shown here is derived from an EMBL/GenBank/DDBJ whole genome shotgun (WGS) entry which is preliminary data.</text>
</comment>
<sequence length="384" mass="41401">MSRVAHVARTLGVQASNYLRASSVAATARDRDPLPDAPVVVFFAGGPTELYQLADWLPVLESLHASYPLVIACTRPDGARAALAATSLPVRLTRGAPDLEALVDAGARAVLYVNHLERNFRMLRFAEPVHIYLGHGESDKDSSVSNQNKAYDQVFVAGPAGRERLSRALRGFDAAARAPMVGRPQLDHVREGAPDWPRDDRVRVLYAPTWEGDRPRMAYGSVASHGASVVRALVSDGGFRVIYRPHPRAGTTSPSYRAADREVRALLEGTDHVVDAGPYGWQLTFADVCLTDPSAVAYDWLATGRPMLVTVPADARTTTPTSPLLELVPRLSADEAPDVAERLRAVLAGMPPGWDDLVAHYFGDVSPGAATRRFEAALAAALES</sequence>
<evidence type="ECO:0000313" key="2">
    <source>
        <dbReference type="Proteomes" id="UP001501326"/>
    </source>
</evidence>
<dbReference type="RefSeq" id="WP_344195945.1">
    <property type="nucleotide sequence ID" value="NZ_BAAARN010000005.1"/>
</dbReference>
<dbReference type="InterPro" id="IPR043148">
    <property type="entry name" value="TagF_C"/>
</dbReference>
<name>A0ABN3UWR7_9MICO</name>
<protein>
    <submittedName>
        <fullName evidence="1">CDP-glycerol glycerophosphotransferase family protein</fullName>
    </submittedName>
</protein>
<dbReference type="InterPro" id="IPR007554">
    <property type="entry name" value="Glycerophosphate_synth"/>
</dbReference>
<accession>A0ABN3UWR7</accession>